<accession>A0A452J1T5</accession>
<dbReference type="InterPro" id="IPR000225">
    <property type="entry name" value="Armadillo"/>
</dbReference>
<dbReference type="PROSITE" id="PS50176">
    <property type="entry name" value="ARM_REPEAT"/>
    <property type="match status" value="2"/>
</dbReference>
<dbReference type="PANTHER" id="PTHR46464:SF1">
    <property type="entry name" value="ANKYRIN AND ARMADILLO REPEAT-CONTAINING PROTEIN"/>
    <property type="match status" value="1"/>
</dbReference>
<dbReference type="Ensembl" id="ENSGAGT00000038886.1">
    <property type="protein sequence ID" value="ENSGAGP00000034344.1"/>
    <property type="gene ID" value="ENSGAGG00000024398.1"/>
</dbReference>
<proteinExistence type="predicted"/>
<evidence type="ECO:0000313" key="4">
    <source>
        <dbReference type="Proteomes" id="UP000291020"/>
    </source>
</evidence>
<dbReference type="InterPro" id="IPR002110">
    <property type="entry name" value="Ankyrin_rpt"/>
</dbReference>
<dbReference type="Pfam" id="PF12796">
    <property type="entry name" value="Ank_2"/>
    <property type="match status" value="1"/>
</dbReference>
<feature type="repeat" description="ANK" evidence="1">
    <location>
        <begin position="658"/>
        <end position="690"/>
    </location>
</feature>
<keyword evidence="4" id="KW-1185">Reference proteome</keyword>
<protein>
    <submittedName>
        <fullName evidence="3">Uncharacterized protein</fullName>
    </submittedName>
</protein>
<dbReference type="PANTHER" id="PTHR46464">
    <property type="entry name" value="ANK_REP_REGION DOMAIN-CONTAINING PROTEIN"/>
    <property type="match status" value="1"/>
</dbReference>
<organism evidence="3 4">
    <name type="scientific">Gopherus agassizii</name>
    <name type="common">Agassiz's desert tortoise</name>
    <dbReference type="NCBI Taxonomy" id="38772"/>
    <lineage>
        <taxon>Eukaryota</taxon>
        <taxon>Metazoa</taxon>
        <taxon>Chordata</taxon>
        <taxon>Craniata</taxon>
        <taxon>Vertebrata</taxon>
        <taxon>Euteleostomi</taxon>
        <taxon>Archelosauria</taxon>
        <taxon>Testudinata</taxon>
        <taxon>Testudines</taxon>
        <taxon>Cryptodira</taxon>
        <taxon>Durocryptodira</taxon>
        <taxon>Testudinoidea</taxon>
        <taxon>Testudinidae</taxon>
        <taxon>Gopherus</taxon>
    </lineage>
</organism>
<reference evidence="3" key="3">
    <citation type="submission" date="2025-09" db="UniProtKB">
        <authorList>
            <consortium name="Ensembl"/>
        </authorList>
    </citation>
    <scope>IDENTIFICATION</scope>
</reference>
<dbReference type="SUPFAM" id="SSF48403">
    <property type="entry name" value="Ankyrin repeat"/>
    <property type="match status" value="1"/>
</dbReference>
<dbReference type="SMART" id="SM00185">
    <property type="entry name" value="ARM"/>
    <property type="match status" value="9"/>
</dbReference>
<reference evidence="4" key="1">
    <citation type="journal article" date="2017" name="PLoS ONE">
        <title>The Agassiz's desert tortoise genome provides a resource for the conservation of a threatened species.</title>
        <authorList>
            <person name="Tollis M."/>
            <person name="DeNardo D.F."/>
            <person name="Cornelius J.A."/>
            <person name="Dolby G.A."/>
            <person name="Edwards T."/>
            <person name="Henen B.T."/>
            <person name="Karl A.E."/>
            <person name="Murphy R.W."/>
            <person name="Kusumi K."/>
        </authorList>
    </citation>
    <scope>NUCLEOTIDE SEQUENCE [LARGE SCALE GENOMIC DNA]</scope>
</reference>
<dbReference type="Gene3D" id="1.25.40.20">
    <property type="entry name" value="Ankyrin repeat-containing domain"/>
    <property type="match status" value="2"/>
</dbReference>
<keyword evidence="1" id="KW-0040">ANK repeat</keyword>
<dbReference type="Gene3D" id="1.25.10.10">
    <property type="entry name" value="Leucine-rich Repeat Variant"/>
    <property type="match status" value="3"/>
</dbReference>
<name>A0A452J1T5_9SAUR</name>
<feature type="repeat" description="ANK" evidence="1">
    <location>
        <begin position="589"/>
        <end position="621"/>
    </location>
</feature>
<dbReference type="InterPro" id="IPR016024">
    <property type="entry name" value="ARM-type_fold"/>
</dbReference>
<dbReference type="STRING" id="38772.ENSGAGP00000034344"/>
<dbReference type="Pfam" id="PF13637">
    <property type="entry name" value="Ank_4"/>
    <property type="match status" value="1"/>
</dbReference>
<dbReference type="Proteomes" id="UP000291020">
    <property type="component" value="Unassembled WGS sequence"/>
</dbReference>
<evidence type="ECO:0000256" key="2">
    <source>
        <dbReference type="PROSITE-ProRule" id="PRU00259"/>
    </source>
</evidence>
<sequence>MLRSVKKTLPRNEQGDETTYLANLAVQRNASAFFDKFDRSELQELLTTTSCSWLASKDDLRQPLELPSGLMGQLKNISFPNAIFLAPVVPDVPLDCKEVHQIVRELAVGIYCLNQIPSISLDSNYDHSTSCQLPPAYIDTRIGQILISVDYMLKALWHGVYMPKEKRVRFSELWRSSMDIDMDGNPQTEKNIFSEFCSAGLVDLSNEPDFEGIYDENMNEDPTYDPNSAQEKNLFMQYADNILFKLTFGTIQVQQHESVCKFDAAYVLSNVIRLTEDHLDTVTYQRLQQRLILQQKLVKKHLEKKAEIRKNIEYLKIVSFLIPFLLGLKRKMKIPNLNQLLQPYSDDKVKTERELPPFVFGPDFKCQHFHYIKNEYFHVHGGIEFDVGTPSLEDVSEKIKAVFDDIQICASNHVAQLLDPDIPYREHYSIPTMEFDGKSYYVISIELETFYQQLYKTPWWGAINEIISTLKPKRLPLTDIQSLEQFKKRFGYKKAIKCKSLPYGMKSAAERGLSAIFHTFCRKTSTSSLSVVDEYGYALLHHASIHNRVPIICQLIKAHLNINQRRNVHFNPGKPDLQEKETSGERTALGPTALHLAAQCGSIEALTCLLAFKADYKLTDDRGWMAIHFAAFYDNISCITVLYRKDPDLLEAETTAEYHSTPLLLAATSGALDTLQYLFSLGANWKKTDSEGNNIIHLAVLYFHTEILKHLIQLDNPDLPVWNTLVEMLQCEDSMRPEMAVRSLEVLCLAKDFYWKCILDSGAIPSLINLLKGHQIKLACLTSGVLSNISPHITISKALVEAGGISVLIELLGSGEPELQSRCAVILYDIAQFDNNQNVISELGGIPPLINLLKIRLQDLLVNVINCIRVLCIQNKQNQITVKEHQGIPALVEFLTSQSDVLQAVSSAALAELARGNEKMQDAIADADAIGPLVELLRGRKITVQVKGAMAIEALSDNNTHIQRLFLEKSATKYLLKLLKAFHLTVKEQGATTLWALAGQTLKQQKLMAEQIGYNFIIDMLLSPSDKMQYVGGEAVIALSKDSKLHQNQICEGNGIGPLVRLLRSTKIAEGTLLSVIRALGTICIGVAHTNNPVSQENIVDEQALPILVHLLKNNNSLQIKVEVAYSLACIVLRNSNLQTVLQEEEGFNYKDVLELLNTPDKDICLRAGYALALFAYNNPVQQFLILETGAIMMSTFEPFLRSEIETHKAMAAFQIVVLARVIVDVDQVTLSARGVTILVELLNSEKTATLVLTGKLLASLAHTRAGVPEAITELGTIKRLCYHLYSDKEEVRIASAGALGYLTFNRTAYRHLLVECRNKPKQFTRLMNNLSRDAKISQAFVKEFQRQRQVGLPSLSLVINGGPPAVPTYTKERSRSSSSRRQFKAKFHPKDSLLLMPISAHLMGKLRTTDKPHSRTTGLHSFAHATSDITKVSRPRIFNVSKIRLNSPGKKA</sequence>
<dbReference type="PROSITE" id="PS50088">
    <property type="entry name" value="ANK_REPEAT"/>
    <property type="match status" value="2"/>
</dbReference>
<feature type="repeat" description="ARM" evidence="2">
    <location>
        <begin position="803"/>
        <end position="845"/>
    </location>
</feature>
<dbReference type="PROSITE" id="PS50297">
    <property type="entry name" value="ANK_REP_REGION"/>
    <property type="match status" value="1"/>
</dbReference>
<dbReference type="InterPro" id="IPR043379">
    <property type="entry name" value="ANKAR"/>
</dbReference>
<reference evidence="3" key="2">
    <citation type="submission" date="2025-08" db="UniProtKB">
        <authorList>
            <consortium name="Ensembl"/>
        </authorList>
    </citation>
    <scope>IDENTIFICATION</scope>
</reference>
<dbReference type="InterPro" id="IPR036770">
    <property type="entry name" value="Ankyrin_rpt-contain_sf"/>
</dbReference>
<dbReference type="InterPro" id="IPR011989">
    <property type="entry name" value="ARM-like"/>
</dbReference>
<dbReference type="SMART" id="SM00248">
    <property type="entry name" value="ANK"/>
    <property type="match status" value="5"/>
</dbReference>
<evidence type="ECO:0000313" key="3">
    <source>
        <dbReference type="Ensembl" id="ENSGAGP00000034344.1"/>
    </source>
</evidence>
<feature type="repeat" description="ARM" evidence="2">
    <location>
        <begin position="762"/>
        <end position="804"/>
    </location>
</feature>
<evidence type="ECO:0000256" key="1">
    <source>
        <dbReference type="PROSITE-ProRule" id="PRU00023"/>
    </source>
</evidence>
<dbReference type="SUPFAM" id="SSF48371">
    <property type="entry name" value="ARM repeat"/>
    <property type="match status" value="2"/>
</dbReference>